<keyword evidence="3" id="KW-0812">Transmembrane</keyword>
<dbReference type="InterPro" id="IPR031313">
    <property type="entry name" value="Sin1_PH_dom"/>
</dbReference>
<dbReference type="InterPro" id="IPR011993">
    <property type="entry name" value="PH-like_dom_sf"/>
</dbReference>
<feature type="compositionally biased region" description="Low complexity" evidence="2">
    <location>
        <begin position="1286"/>
        <end position="1295"/>
    </location>
</feature>
<dbReference type="InterPro" id="IPR008828">
    <property type="entry name" value="Sin1/Avo1"/>
</dbReference>
<dbReference type="GO" id="GO:0005546">
    <property type="term" value="F:phosphatidylinositol-4,5-bisphosphate binding"/>
    <property type="evidence" value="ECO:0007669"/>
    <property type="project" value="TreeGrafter"/>
</dbReference>
<reference evidence="6 7" key="1">
    <citation type="submission" date="2015-12" db="EMBL/GenBank/DDBJ databases">
        <title>Draft genome sequence of Moniliophthora roreri, the causal agent of frosty pod rot of cacao.</title>
        <authorList>
            <person name="Aime M.C."/>
            <person name="Diaz-Valderrama J.R."/>
            <person name="Kijpornyongpan T."/>
            <person name="Phillips-Mora W."/>
        </authorList>
    </citation>
    <scope>NUCLEOTIDE SEQUENCE [LARGE SCALE GENOMIC DNA]</scope>
    <source>
        <strain evidence="6 7">MCA 2952</strain>
    </source>
</reference>
<dbReference type="Pfam" id="PF16979">
    <property type="entry name" value="SIN1_PH"/>
    <property type="match status" value="1"/>
</dbReference>
<organism evidence="6 7">
    <name type="scientific">Moniliophthora roreri</name>
    <name type="common">Frosty pod rot fungus</name>
    <name type="synonym">Monilia roreri</name>
    <dbReference type="NCBI Taxonomy" id="221103"/>
    <lineage>
        <taxon>Eukaryota</taxon>
        <taxon>Fungi</taxon>
        <taxon>Dikarya</taxon>
        <taxon>Basidiomycota</taxon>
        <taxon>Agaricomycotina</taxon>
        <taxon>Agaricomycetes</taxon>
        <taxon>Agaricomycetidae</taxon>
        <taxon>Agaricales</taxon>
        <taxon>Marasmiineae</taxon>
        <taxon>Marasmiaceae</taxon>
        <taxon>Moniliophthora</taxon>
    </lineage>
</organism>
<evidence type="ECO:0000313" key="7">
    <source>
        <dbReference type="Proteomes" id="UP000054988"/>
    </source>
</evidence>
<feature type="domain" description="SIN1-type PH" evidence="5">
    <location>
        <begin position="1027"/>
        <end position="1128"/>
    </location>
</feature>
<dbReference type="Gene3D" id="2.30.29.30">
    <property type="entry name" value="Pleckstrin-homology domain (PH domain)/Phosphotyrosine-binding domain (PTB)"/>
    <property type="match status" value="1"/>
</dbReference>
<feature type="region of interest" description="Disordered" evidence="2">
    <location>
        <begin position="503"/>
        <end position="675"/>
    </location>
</feature>
<proteinExistence type="inferred from homology"/>
<gene>
    <name evidence="6" type="ORF">WG66_12546</name>
</gene>
<name>A0A0W0FF43_MONRR</name>
<keyword evidence="3" id="KW-1133">Transmembrane helix</keyword>
<dbReference type="GO" id="GO:0005886">
    <property type="term" value="C:plasma membrane"/>
    <property type="evidence" value="ECO:0007669"/>
    <property type="project" value="TreeGrafter"/>
</dbReference>
<dbReference type="PANTHER" id="PTHR13335">
    <property type="entry name" value="TARGET OF RAPAMYCIN COMPLEX 2 SUBUNIT MAPKAP1"/>
    <property type="match status" value="1"/>
</dbReference>
<comment type="caution">
    <text evidence="6">The sequence shown here is derived from an EMBL/GenBank/DDBJ whole genome shotgun (WGS) entry which is preliminary data.</text>
</comment>
<feature type="region of interest" description="Disordered" evidence="2">
    <location>
        <begin position="1246"/>
        <end position="1346"/>
    </location>
</feature>
<keyword evidence="3" id="KW-0472">Membrane</keyword>
<evidence type="ECO:0000256" key="1">
    <source>
        <dbReference type="ARBA" id="ARBA00009407"/>
    </source>
</evidence>
<accession>A0A0W0FF43</accession>
<protein>
    <submittedName>
        <fullName evidence="6">Uncharacterized protein</fullName>
    </submittedName>
</protein>
<evidence type="ECO:0000259" key="5">
    <source>
        <dbReference type="Pfam" id="PF16979"/>
    </source>
</evidence>
<feature type="compositionally biased region" description="Low complexity" evidence="2">
    <location>
        <begin position="647"/>
        <end position="670"/>
    </location>
</feature>
<evidence type="ECO:0000256" key="2">
    <source>
        <dbReference type="SAM" id="MobiDB-lite"/>
    </source>
</evidence>
<feature type="compositionally biased region" description="Acidic residues" evidence="2">
    <location>
        <begin position="542"/>
        <end position="561"/>
    </location>
</feature>
<evidence type="ECO:0000256" key="3">
    <source>
        <dbReference type="SAM" id="Phobius"/>
    </source>
</evidence>
<dbReference type="GO" id="GO:0038203">
    <property type="term" value="P:TORC2 signaling"/>
    <property type="evidence" value="ECO:0007669"/>
    <property type="project" value="TreeGrafter"/>
</dbReference>
<feature type="transmembrane region" description="Helical" evidence="3">
    <location>
        <begin position="1212"/>
        <end position="1235"/>
    </location>
</feature>
<feature type="compositionally biased region" description="Polar residues" evidence="2">
    <location>
        <begin position="1260"/>
        <end position="1272"/>
    </location>
</feature>
<comment type="similarity">
    <text evidence="1">Belongs to the SIN1 family.</text>
</comment>
<dbReference type="GO" id="GO:0005737">
    <property type="term" value="C:cytoplasm"/>
    <property type="evidence" value="ECO:0007669"/>
    <property type="project" value="TreeGrafter"/>
</dbReference>
<evidence type="ECO:0000259" key="4">
    <source>
        <dbReference type="Pfam" id="PF16978"/>
    </source>
</evidence>
<sequence length="1346" mass="145157">MVSATLGPLVAASIDGTSTTQTAMWWMGLPQIRTLAHKAYSVALQPRLPSISIGTPSLDSSMLAAQTLGLVLAVVPRFLFAAATMGIKGTYNSAAYSMLADDDLAPRLYFCETLVGRVIMVVMDLGGRMRFKYLRRDLPSIVIEGIKRALGVLHGANLVFCDLRRSNIMIRWLNTNGNPMLKKRKGSDDTLIPEVGMLIDVNWCGKDSKARYPDLLNDPEEMLWAPGVQASGVKEKAHDLGMLEKLDNIESRGPERTSLRPPEAVYGGGIPIYRISSLYVADKRHRVCINLSVLKDVHSPDTFLSFLIHSLRLSYLRDVDDIYGARIISLDPSYHTNSYIASSGLADSEKWPELDIPGSPDISDGERSEGFPGARGLKHTQTIMGRRSGGLGLRVSAKRASVSKRASISGTPKQSDVQNFIAGGAPVQDGLSSTPKKEANGLLKVPEVPDQGSTVVAPTVDVKVVEPTVQEEAPVQKVVQFIPKFKNAAEMEARRRLRMAARRGARNGPAPAVPLPAQSLSFDTSSDEEPSRVQEMSSSGSDFDEVVGDDDSMDDGDEFDPEFLAARGINSDSASDVSNSLPSVANSSAPGYGSSARPRLSPVSEAENLEPHRRPQPQPHAPHGQRSASDASSTKPPRRPNPARAGSSNTSVTPASSSQQNQNQTAPSPSASSNEISFARKRVAPIRPQKSALSSMLAASSSSTNNPFSETYATVSGRGDPGSSMNVLVYFPHATRPAGKALDLNVRKDATVEEVIGFALWSYWEEGWLPKLDEGITEEKDPEKWEVTMSAVGWVLRMTEDDGEVDDDFPPPDRTGKISKFNADGYAVIEATPAQIAQNKILESKIQRPIGKKAADKSASTLNLPLPPGIIGSASTSALAASALGGSVPLSTSLGPSNQGPQMFLRIRIADTADAGHFMTTIPVSSGMYMQEVLEAVCRRRKMANPTDYALLLADKDTQRIFVPLDRTVASLQGKRELILVKKSVLPQMGVNVLRAGRTTDPNASIFKRMSDTPEVKLSAALDYAAAYKKYTVYRKLPMMVARQERTLAIDGGYVHIMPTSSNRAAKAMFDSSRTSSYHIKSISDCQQSTKSPYMFKLVVNRASGDKRYYFEAETPRLAGEIVQTVRQNNCTVVDGRTTNQNPCTQDIFGCTPAPIIFNSYRDTVTGVEYACLPDLNSESCSDTVISVCCGNSPPTPTPVESSPEHHTKTSLIVGCAVGTGGFLLLAGAALFLYLRYREKTGQKQNLGEEGGIESKPNAAANQSGPLSNSATAAGHPGRITPFDLSSSPSCSSPPETSRASFSTEKGRLGMSPPPERMQDLQTLPEARRASDEASDLPPSYASQYQ</sequence>
<dbReference type="GO" id="GO:0031932">
    <property type="term" value="C:TORC2 complex"/>
    <property type="evidence" value="ECO:0007669"/>
    <property type="project" value="InterPro"/>
</dbReference>
<feature type="compositionally biased region" description="Polar residues" evidence="2">
    <location>
        <begin position="570"/>
        <end position="589"/>
    </location>
</feature>
<dbReference type="eggNOG" id="KOG3739">
    <property type="taxonomic scope" value="Eukaryota"/>
</dbReference>
<dbReference type="EMBL" id="LATX01002023">
    <property type="protein sequence ID" value="KTB34913.1"/>
    <property type="molecule type" value="Genomic_DNA"/>
</dbReference>
<feature type="domain" description="CRIM" evidence="4">
    <location>
        <begin position="690"/>
        <end position="840"/>
    </location>
</feature>
<dbReference type="Proteomes" id="UP000054988">
    <property type="component" value="Unassembled WGS sequence"/>
</dbReference>
<dbReference type="InterPro" id="IPR031567">
    <property type="entry name" value="CRIM_dom"/>
</dbReference>
<dbReference type="PANTHER" id="PTHR13335:SF1">
    <property type="entry name" value="TARGET OF RAPAMYCIN COMPLEX 2 SUBUNIT MAPKAP1"/>
    <property type="match status" value="1"/>
</dbReference>
<evidence type="ECO:0000313" key="6">
    <source>
        <dbReference type="EMBL" id="KTB34913.1"/>
    </source>
</evidence>
<dbReference type="Pfam" id="PF16978">
    <property type="entry name" value="CRIM"/>
    <property type="match status" value="1"/>
</dbReference>